<dbReference type="Pfam" id="PF13279">
    <property type="entry name" value="4HBT_2"/>
    <property type="match status" value="1"/>
</dbReference>
<dbReference type="PANTHER" id="PTHR12475">
    <property type="match status" value="1"/>
</dbReference>
<protein>
    <recommendedName>
        <fullName evidence="2">Protein THEM6</fullName>
    </recommendedName>
</protein>
<keyword evidence="3" id="KW-0472">Membrane</keyword>
<evidence type="ECO:0000313" key="5">
    <source>
        <dbReference type="Proteomes" id="UP001497644"/>
    </source>
</evidence>
<sequence>MLCSCGVAIIAILYILFDVNYFVRIIATVMWGRLFEKKKKLFDKTTIYGVCTTQDVDLVFKHMNNARYLRELDFARFHFYDRSGIYAAIAKRKGGAVQGASTIRYRRAVPMFMPYKITTKLIYWEDKHFYVEQQFISLTDNFVRAVVLSRQTVTGLKVPLMDIIAEMEPETRRPEPTKELQLWLESMEESSKNLRKQE</sequence>
<dbReference type="CDD" id="cd00586">
    <property type="entry name" value="4HBT"/>
    <property type="match status" value="1"/>
</dbReference>
<dbReference type="InterPro" id="IPR029069">
    <property type="entry name" value="HotDog_dom_sf"/>
</dbReference>
<gene>
    <name evidence="4" type="ORF">LPLAT_LOCUS10855</name>
</gene>
<dbReference type="AlphaFoldDB" id="A0AAV2P002"/>
<dbReference type="PANTHER" id="PTHR12475:SF4">
    <property type="entry name" value="PROTEIN THEM6"/>
    <property type="match status" value="1"/>
</dbReference>
<proteinExistence type="inferred from homology"/>
<dbReference type="Gene3D" id="3.10.129.10">
    <property type="entry name" value="Hotdog Thioesterase"/>
    <property type="match status" value="1"/>
</dbReference>
<evidence type="ECO:0000313" key="4">
    <source>
        <dbReference type="EMBL" id="CAL1685321.1"/>
    </source>
</evidence>
<name>A0AAV2P002_9HYME</name>
<dbReference type="Proteomes" id="UP001497644">
    <property type="component" value="Chromosome 6"/>
</dbReference>
<keyword evidence="5" id="KW-1185">Reference proteome</keyword>
<evidence type="ECO:0000256" key="2">
    <source>
        <dbReference type="ARBA" id="ARBA00041112"/>
    </source>
</evidence>
<accession>A0AAV2P002</accession>
<evidence type="ECO:0000256" key="3">
    <source>
        <dbReference type="SAM" id="Phobius"/>
    </source>
</evidence>
<keyword evidence="3" id="KW-1133">Transmembrane helix</keyword>
<keyword evidence="3" id="KW-0812">Transmembrane</keyword>
<evidence type="ECO:0000256" key="1">
    <source>
        <dbReference type="ARBA" id="ARBA00038228"/>
    </source>
</evidence>
<organism evidence="4 5">
    <name type="scientific">Lasius platythorax</name>
    <dbReference type="NCBI Taxonomy" id="488582"/>
    <lineage>
        <taxon>Eukaryota</taxon>
        <taxon>Metazoa</taxon>
        <taxon>Ecdysozoa</taxon>
        <taxon>Arthropoda</taxon>
        <taxon>Hexapoda</taxon>
        <taxon>Insecta</taxon>
        <taxon>Pterygota</taxon>
        <taxon>Neoptera</taxon>
        <taxon>Endopterygota</taxon>
        <taxon>Hymenoptera</taxon>
        <taxon>Apocrita</taxon>
        <taxon>Aculeata</taxon>
        <taxon>Formicoidea</taxon>
        <taxon>Formicidae</taxon>
        <taxon>Formicinae</taxon>
        <taxon>Lasius</taxon>
        <taxon>Lasius</taxon>
    </lineage>
</organism>
<reference evidence="4" key="1">
    <citation type="submission" date="2024-04" db="EMBL/GenBank/DDBJ databases">
        <authorList>
            <consortium name="Molecular Ecology Group"/>
        </authorList>
    </citation>
    <scope>NUCLEOTIDE SEQUENCE</scope>
</reference>
<dbReference type="InterPro" id="IPR051490">
    <property type="entry name" value="THEM6_lcsJ_thioesterase"/>
</dbReference>
<dbReference type="SUPFAM" id="SSF54637">
    <property type="entry name" value="Thioesterase/thiol ester dehydrase-isomerase"/>
    <property type="match status" value="1"/>
</dbReference>
<dbReference type="EMBL" id="OZ034829">
    <property type="protein sequence ID" value="CAL1685321.1"/>
    <property type="molecule type" value="Genomic_DNA"/>
</dbReference>
<feature type="transmembrane region" description="Helical" evidence="3">
    <location>
        <begin position="6"/>
        <end position="31"/>
    </location>
</feature>
<comment type="similarity">
    <text evidence="1">Belongs to the THEM6 family.</text>
</comment>